<dbReference type="PANTHER" id="PTHR42852">
    <property type="entry name" value="THIOL:DISULFIDE INTERCHANGE PROTEIN DSBE"/>
    <property type="match status" value="1"/>
</dbReference>
<dbReference type="PANTHER" id="PTHR42852:SF6">
    <property type="entry name" value="THIOL:DISULFIDE INTERCHANGE PROTEIN DSBE"/>
    <property type="match status" value="1"/>
</dbReference>
<name>A0A1T5HSD2_9BACT</name>
<dbReference type="KEGG" id="asx:CDL62_13305"/>
<gene>
    <name evidence="6" type="ORF">SAMN03080601_02715</name>
</gene>
<dbReference type="PROSITE" id="PS51352">
    <property type="entry name" value="THIOREDOXIN_2"/>
    <property type="match status" value="1"/>
</dbReference>
<dbReference type="AlphaFoldDB" id="A0A1T5HSD2"/>
<dbReference type="Gene3D" id="3.40.30.10">
    <property type="entry name" value="Glutaredoxin"/>
    <property type="match status" value="1"/>
</dbReference>
<dbReference type="InterPro" id="IPR036249">
    <property type="entry name" value="Thioredoxin-like_sf"/>
</dbReference>
<keyword evidence="3" id="KW-1015">Disulfide bond</keyword>
<evidence type="ECO:0000256" key="1">
    <source>
        <dbReference type="ARBA" id="ARBA00004196"/>
    </source>
</evidence>
<proteinExistence type="predicted"/>
<dbReference type="InterPro" id="IPR000866">
    <property type="entry name" value="AhpC/TSA"/>
</dbReference>
<keyword evidence="6" id="KW-0413">Isomerase</keyword>
<evidence type="ECO:0000313" key="6">
    <source>
        <dbReference type="EMBL" id="SKC23441.1"/>
    </source>
</evidence>
<dbReference type="RefSeq" id="WP_079558417.1">
    <property type="nucleotide sequence ID" value="NZ_CP021904.1"/>
</dbReference>
<dbReference type="InterPro" id="IPR050553">
    <property type="entry name" value="Thioredoxin_ResA/DsbE_sf"/>
</dbReference>
<keyword evidence="2" id="KW-0201">Cytochrome c-type biogenesis</keyword>
<dbReference type="SUPFAM" id="SSF52833">
    <property type="entry name" value="Thioredoxin-like"/>
    <property type="match status" value="1"/>
</dbReference>
<evidence type="ECO:0000259" key="5">
    <source>
        <dbReference type="PROSITE" id="PS51352"/>
    </source>
</evidence>
<sequence>MNNKISYFLCSAFIVIICFEAVSQRSPTTGLRVGNQAPNFELPMIDETLLSLESLRGKIVLVDFWASWCKGCRNKQSTIAIYNQYKDKNFRTAEGFIILSVSFDKDKSAWLKAIEMDGLIWKTHVNDLKGFSSEVAKRYKLPGLPQNVLLDGNGIIVSKNIMGERLKYELDKMRND</sequence>
<dbReference type="STRING" id="889453.SAMN03080601_02715"/>
<reference evidence="6 7" key="1">
    <citation type="submission" date="2017-02" db="EMBL/GenBank/DDBJ databases">
        <authorList>
            <person name="Peterson S.W."/>
        </authorList>
    </citation>
    <scope>NUCLEOTIDE SEQUENCE [LARGE SCALE GENOMIC DNA]</scope>
    <source>
        <strain evidence="6 7">DSM 24412</strain>
    </source>
</reference>
<evidence type="ECO:0000313" key="7">
    <source>
        <dbReference type="Proteomes" id="UP000191055"/>
    </source>
</evidence>
<keyword evidence="4" id="KW-0676">Redox-active center</keyword>
<dbReference type="Pfam" id="PF00578">
    <property type="entry name" value="AhpC-TSA"/>
    <property type="match status" value="1"/>
</dbReference>
<accession>A0A1T5HSD2</accession>
<dbReference type="InterPro" id="IPR013766">
    <property type="entry name" value="Thioredoxin_domain"/>
</dbReference>
<dbReference type="CDD" id="cd02966">
    <property type="entry name" value="TlpA_like_family"/>
    <property type="match status" value="1"/>
</dbReference>
<feature type="domain" description="Thioredoxin" evidence="5">
    <location>
        <begin position="31"/>
        <end position="176"/>
    </location>
</feature>
<dbReference type="OrthoDB" id="9794348at2"/>
<evidence type="ECO:0000256" key="3">
    <source>
        <dbReference type="ARBA" id="ARBA00023157"/>
    </source>
</evidence>
<dbReference type="EMBL" id="FUYV01000017">
    <property type="protein sequence ID" value="SKC23441.1"/>
    <property type="molecule type" value="Genomic_DNA"/>
</dbReference>
<protein>
    <submittedName>
        <fullName evidence="6">Thiol-disulfide isomerase or thioredoxin</fullName>
    </submittedName>
</protein>
<evidence type="ECO:0000256" key="2">
    <source>
        <dbReference type="ARBA" id="ARBA00022748"/>
    </source>
</evidence>
<organism evidence="6 7">
    <name type="scientific">Alkalitalea saponilacus</name>
    <dbReference type="NCBI Taxonomy" id="889453"/>
    <lineage>
        <taxon>Bacteria</taxon>
        <taxon>Pseudomonadati</taxon>
        <taxon>Bacteroidota</taxon>
        <taxon>Bacteroidia</taxon>
        <taxon>Marinilabiliales</taxon>
        <taxon>Marinilabiliaceae</taxon>
        <taxon>Alkalitalea</taxon>
    </lineage>
</organism>
<evidence type="ECO:0000256" key="4">
    <source>
        <dbReference type="ARBA" id="ARBA00023284"/>
    </source>
</evidence>
<dbReference type="GO" id="GO:0030313">
    <property type="term" value="C:cell envelope"/>
    <property type="evidence" value="ECO:0007669"/>
    <property type="project" value="UniProtKB-SubCell"/>
</dbReference>
<dbReference type="GO" id="GO:0016853">
    <property type="term" value="F:isomerase activity"/>
    <property type="evidence" value="ECO:0007669"/>
    <property type="project" value="UniProtKB-KW"/>
</dbReference>
<dbReference type="Proteomes" id="UP000191055">
    <property type="component" value="Unassembled WGS sequence"/>
</dbReference>
<dbReference type="GO" id="GO:0017004">
    <property type="term" value="P:cytochrome complex assembly"/>
    <property type="evidence" value="ECO:0007669"/>
    <property type="project" value="UniProtKB-KW"/>
</dbReference>
<comment type="subcellular location">
    <subcellularLocation>
        <location evidence="1">Cell envelope</location>
    </subcellularLocation>
</comment>
<keyword evidence="7" id="KW-1185">Reference proteome</keyword>